<keyword evidence="1" id="KW-0812">Transmembrane</keyword>
<keyword evidence="1" id="KW-0472">Membrane</keyword>
<evidence type="ECO:0000256" key="1">
    <source>
        <dbReference type="SAM" id="Phobius"/>
    </source>
</evidence>
<feature type="transmembrane region" description="Helical" evidence="1">
    <location>
        <begin position="43"/>
        <end position="64"/>
    </location>
</feature>
<dbReference type="EMBL" id="ADMD01000009">
    <property type="protein sequence ID" value="EJZ83243.1"/>
    <property type="molecule type" value="Genomic_DNA"/>
</dbReference>
<proteinExistence type="predicted"/>
<keyword evidence="1" id="KW-1133">Transmembrane helix</keyword>
<dbReference type="InParanoid" id="K0YJ39"/>
<dbReference type="Proteomes" id="UP000006069">
    <property type="component" value="Unassembled WGS sequence"/>
</dbReference>
<accession>K0YJ39</accession>
<dbReference type="HOGENOM" id="CLU_2773694_0_0_11"/>
<keyword evidence="3" id="KW-1185">Reference proteome</keyword>
<reference evidence="2 3" key="1">
    <citation type="submission" date="2012-08" db="EMBL/GenBank/DDBJ databases">
        <title>The Genome Sequence of Slackia piriformis YIT 12062.</title>
        <authorList>
            <consortium name="The Broad Institute Genome Sequencing Platform"/>
            <person name="Earl A."/>
            <person name="Ward D."/>
            <person name="Feldgarden M."/>
            <person name="Gevers D."/>
            <person name="Morotomi M."/>
            <person name="Walker B."/>
            <person name="Young S.K."/>
            <person name="Zeng Q."/>
            <person name="Gargeya S."/>
            <person name="Fitzgerald M."/>
            <person name="Haas B."/>
            <person name="Abouelleil A."/>
            <person name="Alvarado L."/>
            <person name="Arachchi H.M."/>
            <person name="Berlin A.M."/>
            <person name="Chapman S.B."/>
            <person name="Goldberg J."/>
            <person name="Griggs A."/>
            <person name="Gujja S."/>
            <person name="Hansen M."/>
            <person name="Howarth C."/>
            <person name="Imamovic A."/>
            <person name="Larimer J."/>
            <person name="McCowen C."/>
            <person name="Montmayeur A."/>
            <person name="Murphy C."/>
            <person name="Neiman D."/>
            <person name="Pearson M."/>
            <person name="Priest M."/>
            <person name="Roberts A."/>
            <person name="Saif S."/>
            <person name="Shea T."/>
            <person name="Sisk P."/>
            <person name="Sykes S."/>
            <person name="Wortman J."/>
            <person name="Nusbaum C."/>
            <person name="Birren B."/>
        </authorList>
    </citation>
    <scope>NUCLEOTIDE SEQUENCE [LARGE SCALE GENOMIC DNA]</scope>
    <source>
        <strain evidence="2 3">YIT 12062</strain>
    </source>
</reference>
<protein>
    <submittedName>
        <fullName evidence="2">Uncharacterized protein</fullName>
    </submittedName>
</protein>
<dbReference type="AlphaFoldDB" id="K0YJ39"/>
<gene>
    <name evidence="2" type="ORF">HMPREF9451_01761</name>
</gene>
<sequence length="69" mass="7463">MREGAFLALTGSLMEGVLLRRQSPRLSYDDETTKLNGNSLPRGVVAVCCAIGLYFACAPICQIISENDI</sequence>
<comment type="caution">
    <text evidence="2">The sequence shown here is derived from an EMBL/GenBank/DDBJ whole genome shotgun (WGS) entry which is preliminary data.</text>
</comment>
<name>K0YJ39_9ACTN</name>
<organism evidence="2 3">
    <name type="scientific">Slackia piriformis YIT 12062</name>
    <dbReference type="NCBI Taxonomy" id="742818"/>
    <lineage>
        <taxon>Bacteria</taxon>
        <taxon>Bacillati</taxon>
        <taxon>Actinomycetota</taxon>
        <taxon>Coriobacteriia</taxon>
        <taxon>Eggerthellales</taxon>
        <taxon>Eggerthellaceae</taxon>
        <taxon>Slackia</taxon>
    </lineage>
</organism>
<evidence type="ECO:0000313" key="2">
    <source>
        <dbReference type="EMBL" id="EJZ83243.1"/>
    </source>
</evidence>
<evidence type="ECO:0000313" key="3">
    <source>
        <dbReference type="Proteomes" id="UP000006069"/>
    </source>
</evidence>